<evidence type="ECO:0000256" key="2">
    <source>
        <dbReference type="SAM" id="SignalP"/>
    </source>
</evidence>
<dbReference type="GO" id="GO:0002720">
    <property type="term" value="P:positive regulation of cytokine production involved in immune response"/>
    <property type="evidence" value="ECO:0007669"/>
    <property type="project" value="TreeGrafter"/>
</dbReference>
<dbReference type="GO" id="GO:0007165">
    <property type="term" value="P:signal transduction"/>
    <property type="evidence" value="ECO:0007669"/>
    <property type="project" value="InterPro"/>
</dbReference>
<dbReference type="InterPro" id="IPR001368">
    <property type="entry name" value="TNFR/NGFR_Cys_rich_reg"/>
</dbReference>
<dbReference type="Pfam" id="PF00020">
    <property type="entry name" value="TNFR_c6"/>
    <property type="match status" value="3"/>
</dbReference>
<dbReference type="GO" id="GO:2000406">
    <property type="term" value="P:positive regulation of T cell migration"/>
    <property type="evidence" value="ECO:0007669"/>
    <property type="project" value="TreeGrafter"/>
</dbReference>
<proteinExistence type="predicted"/>
<dbReference type="FunFam" id="2.10.50.10:FF:000007">
    <property type="entry name" value="TNF receptor superfamily member 14"/>
    <property type="match status" value="1"/>
</dbReference>
<feature type="domain" description="TNFR-Cys" evidence="3">
    <location>
        <begin position="63"/>
        <end position="105"/>
    </location>
</feature>
<dbReference type="OrthoDB" id="10031141at2759"/>
<feature type="repeat" description="TNFR-Cys" evidence="1">
    <location>
        <begin position="63"/>
        <end position="105"/>
    </location>
</feature>
<dbReference type="GO" id="GO:0050829">
    <property type="term" value="P:defense response to Gram-negative bacterium"/>
    <property type="evidence" value="ECO:0007669"/>
    <property type="project" value="TreeGrafter"/>
</dbReference>
<reference evidence="5" key="1">
    <citation type="submission" date="2025-08" db="UniProtKB">
        <authorList>
            <consortium name="RefSeq"/>
        </authorList>
    </citation>
    <scope>IDENTIFICATION</scope>
</reference>
<dbReference type="Proteomes" id="UP000515150">
    <property type="component" value="Chromosome 7"/>
</dbReference>
<dbReference type="GeneID" id="114858876"/>
<dbReference type="FunCoup" id="A0A6P7MZE8">
    <property type="interactions" value="1125"/>
</dbReference>
<dbReference type="AlphaFoldDB" id="A0A6P7MZE8"/>
<organism evidence="4 5">
    <name type="scientific">Betta splendens</name>
    <name type="common">Siamese fighting fish</name>
    <dbReference type="NCBI Taxonomy" id="158456"/>
    <lineage>
        <taxon>Eukaryota</taxon>
        <taxon>Metazoa</taxon>
        <taxon>Chordata</taxon>
        <taxon>Craniata</taxon>
        <taxon>Vertebrata</taxon>
        <taxon>Euteleostomi</taxon>
        <taxon>Actinopterygii</taxon>
        <taxon>Neopterygii</taxon>
        <taxon>Teleostei</taxon>
        <taxon>Neoteleostei</taxon>
        <taxon>Acanthomorphata</taxon>
        <taxon>Anabantaria</taxon>
        <taxon>Anabantiformes</taxon>
        <taxon>Anabantoidei</taxon>
        <taxon>Osphronemidae</taxon>
        <taxon>Betta</taxon>
    </lineage>
</organism>
<dbReference type="PANTHER" id="PTHR46838">
    <property type="entry name" value="TUMOR NECROSIS FACTOR RECEPTOR SUPERFAMILY MEMBER 14"/>
    <property type="match status" value="1"/>
</dbReference>
<feature type="chain" id="PRO_5028357827" evidence="2">
    <location>
        <begin position="26"/>
        <end position="227"/>
    </location>
</feature>
<feature type="signal peptide" evidence="2">
    <location>
        <begin position="1"/>
        <end position="25"/>
    </location>
</feature>
<dbReference type="GO" id="GO:0006915">
    <property type="term" value="P:apoptotic process"/>
    <property type="evidence" value="ECO:0007669"/>
    <property type="project" value="InterPro"/>
</dbReference>
<dbReference type="PROSITE" id="PS50050">
    <property type="entry name" value="TNFR_NGFR_2"/>
    <property type="match status" value="1"/>
</dbReference>
<dbReference type="PROSITE" id="PS00652">
    <property type="entry name" value="TNFR_NGFR_1"/>
    <property type="match status" value="2"/>
</dbReference>
<dbReference type="SUPFAM" id="SSF57586">
    <property type="entry name" value="TNF receptor-like"/>
    <property type="match status" value="2"/>
</dbReference>
<comment type="caution">
    <text evidence="1">Lacks conserved residue(s) required for the propagation of feature annotation.</text>
</comment>
<sequence length="227" mass="24841">MTFSGQRWTFAALLMFVMNVCRGHALTCHQAEYLIGNECCPMCLPGNRVRTDCTEFRSTSCLPCLDGTYMDHPTGLKQCFLCTICHQGSGLRTMWSCTSTSDAVCEPLDGFYCVEPASHGCYKAQKHTSCEPGQYISRNGTVSSDTECSDCSNGTFSDGSFTSCQPHTQCDSENLQLVKAGTASSDAECEEQTNLMALVWKYAILRTKLSVLSLLIPAEDGQKADVH</sequence>
<dbReference type="RefSeq" id="XP_029012367.1">
    <property type="nucleotide sequence ID" value="XM_029156534.3"/>
</dbReference>
<dbReference type="GO" id="GO:0004888">
    <property type="term" value="F:transmembrane signaling receptor activity"/>
    <property type="evidence" value="ECO:0007669"/>
    <property type="project" value="InterPro"/>
</dbReference>
<keyword evidence="4" id="KW-1185">Reference proteome</keyword>
<dbReference type="KEGG" id="bspl:114858876"/>
<evidence type="ECO:0000256" key="1">
    <source>
        <dbReference type="PROSITE-ProRule" id="PRU00206"/>
    </source>
</evidence>
<dbReference type="InParanoid" id="A0A6P7MZE8"/>
<accession>A0A6P7MZE8</accession>
<evidence type="ECO:0000313" key="5">
    <source>
        <dbReference type="RefSeq" id="XP_029012367.1"/>
    </source>
</evidence>
<dbReference type="GO" id="GO:0006955">
    <property type="term" value="P:immune response"/>
    <property type="evidence" value="ECO:0007669"/>
    <property type="project" value="InterPro"/>
</dbReference>
<dbReference type="CDD" id="cd13405">
    <property type="entry name" value="TNFRSF14_teleost"/>
    <property type="match status" value="1"/>
</dbReference>
<dbReference type="PANTHER" id="PTHR46838:SF1">
    <property type="entry name" value="TUMOR NECROSIS FACTOR RECEPTOR SUPERFAMILY MEMBER 14"/>
    <property type="match status" value="1"/>
</dbReference>
<dbReference type="PRINTS" id="PR01680">
    <property type="entry name" value="TNFACTORR6"/>
</dbReference>
<evidence type="ECO:0000313" key="4">
    <source>
        <dbReference type="Proteomes" id="UP000515150"/>
    </source>
</evidence>
<dbReference type="InterPro" id="IPR008063">
    <property type="entry name" value="Fas_rcpt"/>
</dbReference>
<keyword evidence="2" id="KW-0732">Signal</keyword>
<dbReference type="SMART" id="SM00208">
    <property type="entry name" value="TNFR"/>
    <property type="match status" value="4"/>
</dbReference>
<dbReference type="GO" id="GO:0009897">
    <property type="term" value="C:external side of plasma membrane"/>
    <property type="evidence" value="ECO:0007669"/>
    <property type="project" value="TreeGrafter"/>
</dbReference>
<name>A0A6P7MZE8_BETSP</name>
<gene>
    <name evidence="5" type="primary">LOC114858876</name>
</gene>
<feature type="disulfide bond" evidence="1">
    <location>
        <begin position="64"/>
        <end position="79"/>
    </location>
</feature>
<dbReference type="Gene3D" id="2.10.50.10">
    <property type="entry name" value="Tumor Necrosis Factor Receptor, subunit A, domain 2"/>
    <property type="match status" value="3"/>
</dbReference>
<keyword evidence="1" id="KW-1015">Disulfide bond</keyword>
<evidence type="ECO:0000259" key="3">
    <source>
        <dbReference type="PROSITE" id="PS50050"/>
    </source>
</evidence>
<dbReference type="GO" id="GO:0046642">
    <property type="term" value="P:negative regulation of alpha-beta T cell proliferation"/>
    <property type="evidence" value="ECO:0007669"/>
    <property type="project" value="TreeGrafter"/>
</dbReference>
<dbReference type="FunFam" id="2.10.50.10:FF:000065">
    <property type="entry name" value="TNF receptor superfamily member 14"/>
    <property type="match status" value="1"/>
</dbReference>
<dbReference type="GO" id="GO:0050830">
    <property type="term" value="P:defense response to Gram-positive bacterium"/>
    <property type="evidence" value="ECO:0007669"/>
    <property type="project" value="TreeGrafter"/>
</dbReference>
<protein>
    <submittedName>
        <fullName evidence="5">Tumor necrosis factor receptor superfamily member 14-like</fullName>
    </submittedName>
</protein>